<evidence type="ECO:0000313" key="2">
    <source>
        <dbReference type="Proteomes" id="UP000091857"/>
    </source>
</evidence>
<reference evidence="2" key="1">
    <citation type="journal article" date="2016" name="Nat. Biotechnol.">
        <title>Sequencing wild and cultivated cassava and related species reveals extensive interspecific hybridization and genetic diversity.</title>
        <authorList>
            <person name="Bredeson J.V."/>
            <person name="Lyons J.B."/>
            <person name="Prochnik S.E."/>
            <person name="Wu G.A."/>
            <person name="Ha C.M."/>
            <person name="Edsinger-Gonzales E."/>
            <person name="Grimwood J."/>
            <person name="Schmutz J."/>
            <person name="Rabbi I.Y."/>
            <person name="Egesi C."/>
            <person name="Nauluvula P."/>
            <person name="Lebot V."/>
            <person name="Ndunguru J."/>
            <person name="Mkamilo G."/>
            <person name="Bart R.S."/>
            <person name="Setter T.L."/>
            <person name="Gleadow R.M."/>
            <person name="Kulakow P."/>
            <person name="Ferguson M.E."/>
            <person name="Rounsley S."/>
            <person name="Rokhsar D.S."/>
        </authorList>
    </citation>
    <scope>NUCLEOTIDE SEQUENCE [LARGE SCALE GENOMIC DNA]</scope>
    <source>
        <strain evidence="2">cv. AM560-2</strain>
    </source>
</reference>
<sequence>MLLCFHGHLFYIFSLHLASKSQLISKSIPVHSCFRTIFRLHSNYIRLRKNNSILTHGWLCTENRRQLAGQLRLVPSAWDIEERISA</sequence>
<gene>
    <name evidence="1" type="ORF">MANES_12G097620v8</name>
</gene>
<comment type="caution">
    <text evidence="1">The sequence shown here is derived from an EMBL/GenBank/DDBJ whole genome shotgun (WGS) entry which is preliminary data.</text>
</comment>
<dbReference type="EMBL" id="CM004398">
    <property type="protein sequence ID" value="KAG8642550.1"/>
    <property type="molecule type" value="Genomic_DNA"/>
</dbReference>
<proteinExistence type="predicted"/>
<protein>
    <submittedName>
        <fullName evidence="1">Uncharacterized protein</fullName>
    </submittedName>
</protein>
<name>A0ACB7GQN6_MANES</name>
<keyword evidence="2" id="KW-1185">Reference proteome</keyword>
<organism evidence="1 2">
    <name type="scientific">Manihot esculenta</name>
    <name type="common">Cassava</name>
    <name type="synonym">Jatropha manihot</name>
    <dbReference type="NCBI Taxonomy" id="3983"/>
    <lineage>
        <taxon>Eukaryota</taxon>
        <taxon>Viridiplantae</taxon>
        <taxon>Streptophyta</taxon>
        <taxon>Embryophyta</taxon>
        <taxon>Tracheophyta</taxon>
        <taxon>Spermatophyta</taxon>
        <taxon>Magnoliopsida</taxon>
        <taxon>eudicotyledons</taxon>
        <taxon>Gunneridae</taxon>
        <taxon>Pentapetalae</taxon>
        <taxon>rosids</taxon>
        <taxon>fabids</taxon>
        <taxon>Malpighiales</taxon>
        <taxon>Euphorbiaceae</taxon>
        <taxon>Crotonoideae</taxon>
        <taxon>Manihoteae</taxon>
        <taxon>Manihot</taxon>
    </lineage>
</organism>
<dbReference type="Proteomes" id="UP000091857">
    <property type="component" value="Chromosome 12"/>
</dbReference>
<accession>A0ACB7GQN6</accession>
<evidence type="ECO:0000313" key="1">
    <source>
        <dbReference type="EMBL" id="KAG8642550.1"/>
    </source>
</evidence>